<dbReference type="AlphaFoldDB" id="A0A0E9RQM1"/>
<reference evidence="1" key="2">
    <citation type="journal article" date="2015" name="Fish Shellfish Immunol.">
        <title>Early steps in the European eel (Anguilla anguilla)-Vibrio vulnificus interaction in the gills: Role of the RtxA13 toxin.</title>
        <authorList>
            <person name="Callol A."/>
            <person name="Pajuelo D."/>
            <person name="Ebbesson L."/>
            <person name="Teles M."/>
            <person name="MacKenzie S."/>
            <person name="Amaro C."/>
        </authorList>
    </citation>
    <scope>NUCLEOTIDE SEQUENCE</scope>
</reference>
<dbReference type="EMBL" id="GBXM01077872">
    <property type="protein sequence ID" value="JAH30705.1"/>
    <property type="molecule type" value="Transcribed_RNA"/>
</dbReference>
<proteinExistence type="predicted"/>
<name>A0A0E9RQM1_ANGAN</name>
<organism evidence="1">
    <name type="scientific">Anguilla anguilla</name>
    <name type="common">European freshwater eel</name>
    <name type="synonym">Muraena anguilla</name>
    <dbReference type="NCBI Taxonomy" id="7936"/>
    <lineage>
        <taxon>Eukaryota</taxon>
        <taxon>Metazoa</taxon>
        <taxon>Chordata</taxon>
        <taxon>Craniata</taxon>
        <taxon>Vertebrata</taxon>
        <taxon>Euteleostomi</taxon>
        <taxon>Actinopterygii</taxon>
        <taxon>Neopterygii</taxon>
        <taxon>Teleostei</taxon>
        <taxon>Anguilliformes</taxon>
        <taxon>Anguillidae</taxon>
        <taxon>Anguilla</taxon>
    </lineage>
</organism>
<sequence length="71" mass="7844">MLKCACVFKRNCILTSLVRVYCSVKAMEPSEGSTPDSGSQEVNPVYLQQLRELDIPEEAAKQVGLLDLQLS</sequence>
<accession>A0A0E9RQM1</accession>
<protein>
    <submittedName>
        <fullName evidence="1">Uncharacterized protein</fullName>
    </submittedName>
</protein>
<reference evidence="1" key="1">
    <citation type="submission" date="2014-11" db="EMBL/GenBank/DDBJ databases">
        <authorList>
            <person name="Amaro Gonzalez C."/>
        </authorList>
    </citation>
    <scope>NUCLEOTIDE SEQUENCE</scope>
</reference>
<evidence type="ECO:0000313" key="1">
    <source>
        <dbReference type="EMBL" id="JAH30705.1"/>
    </source>
</evidence>